<evidence type="ECO:0000313" key="2">
    <source>
        <dbReference type="EMBL" id="MDA0139446.1"/>
    </source>
</evidence>
<protein>
    <recommendedName>
        <fullName evidence="4">Collagen-like protein</fullName>
    </recommendedName>
</protein>
<dbReference type="RefSeq" id="WP_202954320.1">
    <property type="nucleotide sequence ID" value="NZ_JAPCID010000026.1"/>
</dbReference>
<sequence length="202" mass="19982">MKDLSARVRGHLTYANVVASLALFLALGGGAYAATALPRNSVGSAQLRTNSVGASEIRSRAVRSSEIADGSIRLTDISTNARAQLRGNQGPAGAAGPAGPSGPSGVGDRAAVDSGGGRALGNAVGVTHAGGSNEYTVQFSRDVSGCLYAATLSAVQNGPVLEQPPAGGRISAQSAGGANVLVRTYDGAGTPTPAPFHLLVSC</sequence>
<feature type="region of interest" description="Disordered" evidence="1">
    <location>
        <begin position="86"/>
        <end position="113"/>
    </location>
</feature>
<reference evidence="2" key="1">
    <citation type="submission" date="2022-10" db="EMBL/GenBank/DDBJ databases">
        <title>The WGS of Solirubrobacter sp. CPCC 204708.</title>
        <authorList>
            <person name="Jiang Z."/>
        </authorList>
    </citation>
    <scope>NUCLEOTIDE SEQUENCE</scope>
    <source>
        <strain evidence="2">CPCC 204708</strain>
    </source>
</reference>
<evidence type="ECO:0008006" key="4">
    <source>
        <dbReference type="Google" id="ProtNLM"/>
    </source>
</evidence>
<name>A0ABT4RMB4_9ACTN</name>
<accession>A0ABT4RMB4</accession>
<dbReference type="EMBL" id="JAPCID010000026">
    <property type="protein sequence ID" value="MDA0139446.1"/>
    <property type="molecule type" value="Genomic_DNA"/>
</dbReference>
<comment type="caution">
    <text evidence="2">The sequence shown here is derived from an EMBL/GenBank/DDBJ whole genome shotgun (WGS) entry which is preliminary data.</text>
</comment>
<dbReference type="Proteomes" id="UP001147700">
    <property type="component" value="Unassembled WGS sequence"/>
</dbReference>
<proteinExistence type="predicted"/>
<gene>
    <name evidence="2" type="ORF">OJ962_18225</name>
</gene>
<evidence type="ECO:0000313" key="3">
    <source>
        <dbReference type="Proteomes" id="UP001147700"/>
    </source>
</evidence>
<organism evidence="2 3">
    <name type="scientific">Solirubrobacter deserti</name>
    <dbReference type="NCBI Taxonomy" id="2282478"/>
    <lineage>
        <taxon>Bacteria</taxon>
        <taxon>Bacillati</taxon>
        <taxon>Actinomycetota</taxon>
        <taxon>Thermoleophilia</taxon>
        <taxon>Solirubrobacterales</taxon>
        <taxon>Solirubrobacteraceae</taxon>
        <taxon>Solirubrobacter</taxon>
    </lineage>
</organism>
<feature type="compositionally biased region" description="Low complexity" evidence="1">
    <location>
        <begin position="91"/>
        <end position="103"/>
    </location>
</feature>
<keyword evidence="3" id="KW-1185">Reference proteome</keyword>
<evidence type="ECO:0000256" key="1">
    <source>
        <dbReference type="SAM" id="MobiDB-lite"/>
    </source>
</evidence>